<keyword evidence="2" id="KW-0449">Lipoprotein</keyword>
<gene>
    <name evidence="2" type="ORF">ACFFUQ_14665</name>
</gene>
<comment type="caution">
    <text evidence="2">The sequence shown here is derived from an EMBL/GenBank/DDBJ whole genome shotgun (WGS) entry which is preliminary data.</text>
</comment>
<dbReference type="RefSeq" id="WP_290260422.1">
    <property type="nucleotide sequence ID" value="NZ_JAUFQQ010000003.1"/>
</dbReference>
<dbReference type="InterPro" id="IPR011990">
    <property type="entry name" value="TPR-like_helical_dom_sf"/>
</dbReference>
<evidence type="ECO:0000313" key="3">
    <source>
        <dbReference type="Proteomes" id="UP001589589"/>
    </source>
</evidence>
<evidence type="ECO:0000256" key="1">
    <source>
        <dbReference type="SAM" id="SignalP"/>
    </source>
</evidence>
<feature type="signal peptide" evidence="1">
    <location>
        <begin position="1"/>
        <end position="23"/>
    </location>
</feature>
<organism evidence="2 3">
    <name type="scientific">Flavobacterium branchiarum</name>
    <dbReference type="NCBI Taxonomy" id="1114870"/>
    <lineage>
        <taxon>Bacteria</taxon>
        <taxon>Pseudomonadati</taxon>
        <taxon>Bacteroidota</taxon>
        <taxon>Flavobacteriia</taxon>
        <taxon>Flavobacteriales</taxon>
        <taxon>Flavobacteriaceae</taxon>
        <taxon>Flavobacterium</taxon>
    </lineage>
</organism>
<dbReference type="Pfam" id="PF12771">
    <property type="entry name" value="SusD-like_2"/>
    <property type="match status" value="1"/>
</dbReference>
<name>A0ABV5FP02_9FLAO</name>
<dbReference type="Proteomes" id="UP001589589">
    <property type="component" value="Unassembled WGS sequence"/>
</dbReference>
<keyword evidence="1" id="KW-0732">Signal</keyword>
<dbReference type="Gene3D" id="1.25.40.390">
    <property type="match status" value="1"/>
</dbReference>
<keyword evidence="3" id="KW-1185">Reference proteome</keyword>
<dbReference type="PROSITE" id="PS51257">
    <property type="entry name" value="PROKAR_LIPOPROTEIN"/>
    <property type="match status" value="1"/>
</dbReference>
<evidence type="ECO:0000313" key="2">
    <source>
        <dbReference type="EMBL" id="MFB9065266.1"/>
    </source>
</evidence>
<dbReference type="EMBL" id="JBHMEX010000043">
    <property type="protein sequence ID" value="MFB9065266.1"/>
    <property type="molecule type" value="Genomic_DNA"/>
</dbReference>
<dbReference type="SUPFAM" id="SSF48452">
    <property type="entry name" value="TPR-like"/>
    <property type="match status" value="1"/>
</dbReference>
<protein>
    <submittedName>
        <fullName evidence="2">SusD/RagB family nutrient-binding outer membrane lipoprotein</fullName>
    </submittedName>
</protein>
<proteinExistence type="predicted"/>
<reference evidence="2 3" key="1">
    <citation type="submission" date="2024-09" db="EMBL/GenBank/DDBJ databases">
        <authorList>
            <person name="Sun Q."/>
            <person name="Mori K."/>
        </authorList>
    </citation>
    <scope>NUCLEOTIDE SEQUENCE [LARGE SCALE GENOMIC DNA]</scope>
    <source>
        <strain evidence="2 3">CECT 7908</strain>
    </source>
</reference>
<accession>A0ABV5FP02</accession>
<feature type="chain" id="PRO_5046790504" evidence="1">
    <location>
        <begin position="24"/>
        <end position="529"/>
    </location>
</feature>
<sequence>MKKIFISLLSVMALGLLTTTVSCSDGLEELNQDPNRPEIINVPAYGLFNYTNKFIMDNTRSSFPSGRLALPWVQYSAQVAYTEEDRFKFRIETKDDFYRDLNLAAKDYKTIIDINTNPVTAAKNSVYGNTNNQIAAARVMLAYTFSILVDTYGDVPYYSYGNNDPDFQALQLDKGISEPKFASQAKIYTDILKELKESVAMLVLNEKVFTKGDVLFGGDANKLKKFANSLRLRIATRVNGVIPGAATHITEAIDSGVMTSNSDNVGVKYENNNVFPSPFFTGFFTDARSDFKITNTLVDLLKGKIGVFGIVDPRLQKYASPNTAGLVAIRDKTYTETDDLTKYIGMPYGIPNSSVEAQTPNTSYWSSDVLRRDYTEILMEYAEVEFLLSENNGWSDTNYKNGIKASMERWGVASAKINTYLAAVAPANKENVITQKYLALFMQPGEAWAEYRRTGFPSSLLKPGQSYPLNVPEGSVTTYTFEALNNLTEMPTRLTYPTNAANLNGANYDEAVKNMGGDKLDTKLIWDKN</sequence>
<dbReference type="InterPro" id="IPR041662">
    <property type="entry name" value="SusD-like_2"/>
</dbReference>